<comment type="caution">
    <text evidence="2">The sequence shown here is derived from an EMBL/GenBank/DDBJ whole genome shotgun (WGS) entry which is preliminary data.</text>
</comment>
<reference evidence="2 3" key="1">
    <citation type="submission" date="2024-01" db="EMBL/GenBank/DDBJ databases">
        <title>A draft genome for a cacao thread blight-causing isolate of Paramarasmius palmivorus.</title>
        <authorList>
            <person name="Baruah I.K."/>
            <person name="Bukari Y."/>
            <person name="Amoako-Attah I."/>
            <person name="Meinhardt L.W."/>
            <person name="Bailey B.A."/>
            <person name="Cohen S.P."/>
        </authorList>
    </citation>
    <scope>NUCLEOTIDE SEQUENCE [LARGE SCALE GENOMIC DNA]</scope>
    <source>
        <strain evidence="2 3">GH-12</strain>
    </source>
</reference>
<evidence type="ECO:0000313" key="3">
    <source>
        <dbReference type="Proteomes" id="UP001383192"/>
    </source>
</evidence>
<name>A0AAW0BT16_9AGAR</name>
<dbReference type="InterPro" id="IPR027417">
    <property type="entry name" value="P-loop_NTPase"/>
</dbReference>
<evidence type="ECO:0000256" key="1">
    <source>
        <dbReference type="SAM" id="MobiDB-lite"/>
    </source>
</evidence>
<gene>
    <name evidence="2" type="ORF">VNI00_014278</name>
</gene>
<keyword evidence="3" id="KW-1185">Reference proteome</keyword>
<feature type="region of interest" description="Disordered" evidence="1">
    <location>
        <begin position="560"/>
        <end position="580"/>
    </location>
</feature>
<sequence>MSTPSISRVQRFLDKIDFRTGVFNDKDENLKNHWAYGLHERFWDRKDLLSGEMEWVECGLPLLSTGNFNETRIGTGAAEWPLKLGYYDALERRIEYIRTRKFGQNGVVILGSPGVGKSRFLDFLYIRKLCAAEPVIYYIQSHRDSDSLTSNPNIIVIHWNGRCWVTSLDRSDDVFQNELFESVTLLMDSDERPPSQSLLWYLFPVHVTSPTNRESFRSWAKRRMTTEIAIEPPSGEDLHRIQPDLADCILQDVNAATAKWGGNIRTVRRVLLEGDETQERILSDTLQSLSEDQFYVLCRDVSRLSLCHTLGIVSTRIEQDDEYDNREDLSDYLKEYITSQHIYRAFLREVIIISSKPNGKKLHPEEFCRLLSNCDSVEGNRSVTFESFAHWMIVNDVDGELEMHRLTVDGIGNLVESEFSTKPNFSGTCVLNPDLSIYSSQASTTETRIPGVYYIPEEADNPTFDSFIIFPDSHGTAFQMSLGRDCSLKENALKLLMARLGPPLNGRKHDFVFVIPRGTRFKAPVPMQAWKESFDFYMMELDCREITQGGLVNYIEMDRPCDGNPDLPPDTSQDMEVDEE</sequence>
<organism evidence="2 3">
    <name type="scientific">Paramarasmius palmivorus</name>
    <dbReference type="NCBI Taxonomy" id="297713"/>
    <lineage>
        <taxon>Eukaryota</taxon>
        <taxon>Fungi</taxon>
        <taxon>Dikarya</taxon>
        <taxon>Basidiomycota</taxon>
        <taxon>Agaricomycotina</taxon>
        <taxon>Agaricomycetes</taxon>
        <taxon>Agaricomycetidae</taxon>
        <taxon>Agaricales</taxon>
        <taxon>Marasmiineae</taxon>
        <taxon>Marasmiaceae</taxon>
        <taxon>Paramarasmius</taxon>
    </lineage>
</organism>
<dbReference type="AlphaFoldDB" id="A0AAW0BT16"/>
<dbReference type="Proteomes" id="UP001383192">
    <property type="component" value="Unassembled WGS sequence"/>
</dbReference>
<evidence type="ECO:0000313" key="2">
    <source>
        <dbReference type="EMBL" id="KAK7030261.1"/>
    </source>
</evidence>
<protein>
    <submittedName>
        <fullName evidence="2">Uncharacterized protein</fullName>
    </submittedName>
</protein>
<dbReference type="EMBL" id="JAYKXP010000079">
    <property type="protein sequence ID" value="KAK7030261.1"/>
    <property type="molecule type" value="Genomic_DNA"/>
</dbReference>
<accession>A0AAW0BT16</accession>
<dbReference type="SUPFAM" id="SSF52540">
    <property type="entry name" value="P-loop containing nucleoside triphosphate hydrolases"/>
    <property type="match status" value="1"/>
</dbReference>
<proteinExistence type="predicted"/>